<evidence type="ECO:0000313" key="3">
    <source>
        <dbReference type="Proteomes" id="UP001501556"/>
    </source>
</evidence>
<accession>A0ABP7Q3A9</accession>
<proteinExistence type="predicted"/>
<evidence type="ECO:0000256" key="1">
    <source>
        <dbReference type="SAM" id="SignalP"/>
    </source>
</evidence>
<keyword evidence="3" id="KW-1185">Reference proteome</keyword>
<evidence type="ECO:0000313" key="2">
    <source>
        <dbReference type="EMBL" id="GAA3975488.1"/>
    </source>
</evidence>
<dbReference type="Proteomes" id="UP001501556">
    <property type="component" value="Unassembled WGS sequence"/>
</dbReference>
<reference evidence="3" key="1">
    <citation type="journal article" date="2019" name="Int. J. Syst. Evol. Microbiol.">
        <title>The Global Catalogue of Microorganisms (GCM) 10K type strain sequencing project: providing services to taxonomists for standard genome sequencing and annotation.</title>
        <authorList>
            <consortium name="The Broad Institute Genomics Platform"/>
            <consortium name="The Broad Institute Genome Sequencing Center for Infectious Disease"/>
            <person name="Wu L."/>
            <person name="Ma J."/>
        </authorList>
    </citation>
    <scope>NUCLEOTIDE SEQUENCE [LARGE SCALE GENOMIC DNA]</scope>
    <source>
        <strain evidence="3">JCM 17217</strain>
    </source>
</reference>
<dbReference type="InterPro" id="IPR012334">
    <property type="entry name" value="Pectin_lyas_fold"/>
</dbReference>
<feature type="chain" id="PRO_5046852323" description="Right handed beta helix region" evidence="1">
    <location>
        <begin position="23"/>
        <end position="350"/>
    </location>
</feature>
<dbReference type="EMBL" id="BAABDI010000013">
    <property type="protein sequence ID" value="GAA3975488.1"/>
    <property type="molecule type" value="Genomic_DNA"/>
</dbReference>
<dbReference type="Gene3D" id="2.160.20.10">
    <property type="entry name" value="Single-stranded right-handed beta-helix, Pectin lyase-like"/>
    <property type="match status" value="1"/>
</dbReference>
<dbReference type="SUPFAM" id="SSF51126">
    <property type="entry name" value="Pectin lyase-like"/>
    <property type="match status" value="1"/>
</dbReference>
<comment type="caution">
    <text evidence="2">The sequence shown here is derived from an EMBL/GenBank/DDBJ whole genome shotgun (WGS) entry which is preliminary data.</text>
</comment>
<gene>
    <name evidence="2" type="ORF">GCM10022407_21290</name>
</gene>
<dbReference type="RefSeq" id="WP_345124000.1">
    <property type="nucleotide sequence ID" value="NZ_BAABDI010000013.1"/>
</dbReference>
<name>A0ABP7Q3A9_9BACT</name>
<organism evidence="2 3">
    <name type="scientific">Hymenobacter antarcticus</name>
    <dbReference type="NCBI Taxonomy" id="486270"/>
    <lineage>
        <taxon>Bacteria</taxon>
        <taxon>Pseudomonadati</taxon>
        <taxon>Bacteroidota</taxon>
        <taxon>Cytophagia</taxon>
        <taxon>Cytophagales</taxon>
        <taxon>Hymenobacteraceae</taxon>
        <taxon>Hymenobacter</taxon>
    </lineage>
</organism>
<dbReference type="InterPro" id="IPR011050">
    <property type="entry name" value="Pectin_lyase_fold/virulence"/>
</dbReference>
<feature type="signal peptide" evidence="1">
    <location>
        <begin position="1"/>
        <end position="22"/>
    </location>
</feature>
<evidence type="ECO:0008006" key="4">
    <source>
        <dbReference type="Google" id="ProtNLM"/>
    </source>
</evidence>
<sequence length="350" mass="36033">MKNIFASFFFVLALATTFAAQAQTIRRVNNSGLTIAGVNIYTTLQAAHDAASANDIIYLEPTDISYGPLNCVRPLTIIGNGYFLDQNPALQLDKRDSRTGAVTFANGSAGSRITGCVIGGVNIAANNITVERNQITGALYVGYNPAIGSVGVSNIFVRQNYLAGGNSIIFYPGSTVATAVSNVIVNGNIITGSVRTDTGQYAGLGNILISNNVIGDLAGGSGNSLEVDNSVIKNNVLTFAGSGSRFTPRNNAYTNNISGNTAFGTANGNQQNIAPSSIFVGGTASTDGAFQLRTGSPAIGTGESGTDVGAFGGTLPYRIAGIPNVPSIYQFNQSVSGNSLNGTISTRSNN</sequence>
<protein>
    <recommendedName>
        <fullName evidence="4">Right handed beta helix region</fullName>
    </recommendedName>
</protein>
<keyword evidence="1" id="KW-0732">Signal</keyword>